<comment type="subcellular location">
    <subcellularLocation>
        <location evidence="1">Membrane</location>
        <topology evidence="1">Multi-pass membrane protein</topology>
    </subcellularLocation>
</comment>
<accession>A0ABV6BD33</accession>
<dbReference type="Proteomes" id="UP001589813">
    <property type="component" value="Unassembled WGS sequence"/>
</dbReference>
<reference evidence="7 8" key="1">
    <citation type="submission" date="2024-09" db="EMBL/GenBank/DDBJ databases">
        <authorList>
            <person name="Sun Q."/>
            <person name="Mori K."/>
        </authorList>
    </citation>
    <scope>NUCLEOTIDE SEQUENCE [LARGE SCALE GENOMIC DNA]</scope>
    <source>
        <strain evidence="7 8">KCTC 23315</strain>
    </source>
</reference>
<feature type="transmembrane region" description="Helical" evidence="5">
    <location>
        <begin position="386"/>
        <end position="404"/>
    </location>
</feature>
<name>A0ABV6BD33_9GAMM</name>
<feature type="transmembrane region" description="Helical" evidence="5">
    <location>
        <begin position="214"/>
        <end position="233"/>
    </location>
</feature>
<dbReference type="PANTHER" id="PTHR37422:SF13">
    <property type="entry name" value="LIPOPOLYSACCHARIDE BIOSYNTHESIS PROTEIN PA4999-RELATED"/>
    <property type="match status" value="1"/>
</dbReference>
<keyword evidence="8" id="KW-1185">Reference proteome</keyword>
<feature type="transmembrane region" description="Helical" evidence="5">
    <location>
        <begin position="416"/>
        <end position="434"/>
    </location>
</feature>
<feature type="transmembrane region" description="Helical" evidence="5">
    <location>
        <begin position="31"/>
        <end position="52"/>
    </location>
</feature>
<keyword evidence="7" id="KW-0436">Ligase</keyword>
<dbReference type="PANTHER" id="PTHR37422">
    <property type="entry name" value="TEICHURONIC ACID BIOSYNTHESIS PROTEIN TUAE"/>
    <property type="match status" value="1"/>
</dbReference>
<feature type="transmembrane region" description="Helical" evidence="5">
    <location>
        <begin position="239"/>
        <end position="258"/>
    </location>
</feature>
<evidence type="ECO:0000313" key="7">
    <source>
        <dbReference type="EMBL" id="MFC0048786.1"/>
    </source>
</evidence>
<feature type="transmembrane region" description="Helical" evidence="5">
    <location>
        <begin position="64"/>
        <end position="80"/>
    </location>
</feature>
<keyword evidence="2 5" id="KW-0812">Transmembrane</keyword>
<evidence type="ECO:0000313" key="8">
    <source>
        <dbReference type="Proteomes" id="UP001589813"/>
    </source>
</evidence>
<feature type="transmembrane region" description="Helical" evidence="5">
    <location>
        <begin position="265"/>
        <end position="286"/>
    </location>
</feature>
<proteinExistence type="predicted"/>
<feature type="transmembrane region" description="Helical" evidence="5">
    <location>
        <begin position="174"/>
        <end position="193"/>
    </location>
</feature>
<gene>
    <name evidence="7" type="ORF">ACFFJP_10865</name>
</gene>
<dbReference type="RefSeq" id="WP_377243299.1">
    <property type="nucleotide sequence ID" value="NZ_JBHLXP010000001.1"/>
</dbReference>
<evidence type="ECO:0000256" key="3">
    <source>
        <dbReference type="ARBA" id="ARBA00022989"/>
    </source>
</evidence>
<dbReference type="InterPro" id="IPR051533">
    <property type="entry name" value="WaaL-like"/>
</dbReference>
<feature type="transmembrane region" description="Helical" evidence="5">
    <location>
        <begin position="350"/>
        <end position="374"/>
    </location>
</feature>
<evidence type="ECO:0000256" key="2">
    <source>
        <dbReference type="ARBA" id="ARBA00022692"/>
    </source>
</evidence>
<dbReference type="InterPro" id="IPR007016">
    <property type="entry name" value="O-antigen_ligase-rel_domated"/>
</dbReference>
<keyword evidence="4 5" id="KW-0472">Membrane</keyword>
<sequence>MQPGTLNRLIFILLCCILIWAPIPLGSNRPWSWSLLELLIGTAFLLHLVQCWRTPQFELLQRRYWLAVAPLLLLTLWLALQRFSPWPFFASVDPYQTQVMLLKTVFFVLWFVLLLSYAQGHKRLRLLALAIVIAGALQAFYGVVLQLSGQELSPVIGMDENNKARGSFVYQNHFANYLALALSVAMGLLLSQLSSQRRHRDWRQLSREVLSSILSAKFMLRLAMVLMVVGLVMSRSRMGNAAFFTALIVMALAALWFYKRPPALLKPLVISILLLDMVLIGSMFGLEKLQQRYQDTSFASEARDNVVVDSIPLLQQHFWTGSGGGSFYTVFPAVQPAPYSGFYDHAHNDYLQFAIELGLPLTAALLLWLLYLGWTAFQVMRRHEDKLLRGLCFGSLMALCHMALHSTVDFSLQAPANALLFLTILAIVVVAGHSPNSGRTTASRA</sequence>
<feature type="transmembrane region" description="Helical" evidence="5">
    <location>
        <begin position="100"/>
        <end position="117"/>
    </location>
</feature>
<evidence type="ECO:0000256" key="1">
    <source>
        <dbReference type="ARBA" id="ARBA00004141"/>
    </source>
</evidence>
<evidence type="ECO:0000256" key="4">
    <source>
        <dbReference type="ARBA" id="ARBA00023136"/>
    </source>
</evidence>
<protein>
    <submittedName>
        <fullName evidence="7">O-antigen ligase family protein</fullName>
    </submittedName>
</protein>
<organism evidence="7 8">
    <name type="scientific">Rheinheimera tilapiae</name>
    <dbReference type="NCBI Taxonomy" id="875043"/>
    <lineage>
        <taxon>Bacteria</taxon>
        <taxon>Pseudomonadati</taxon>
        <taxon>Pseudomonadota</taxon>
        <taxon>Gammaproteobacteria</taxon>
        <taxon>Chromatiales</taxon>
        <taxon>Chromatiaceae</taxon>
        <taxon>Rheinheimera</taxon>
    </lineage>
</organism>
<evidence type="ECO:0000259" key="6">
    <source>
        <dbReference type="Pfam" id="PF04932"/>
    </source>
</evidence>
<dbReference type="Pfam" id="PF04932">
    <property type="entry name" value="Wzy_C"/>
    <property type="match status" value="1"/>
</dbReference>
<feature type="domain" description="O-antigen ligase-related" evidence="6">
    <location>
        <begin position="222"/>
        <end position="365"/>
    </location>
</feature>
<dbReference type="EMBL" id="JBHLXP010000001">
    <property type="protein sequence ID" value="MFC0048786.1"/>
    <property type="molecule type" value="Genomic_DNA"/>
</dbReference>
<evidence type="ECO:0000256" key="5">
    <source>
        <dbReference type="SAM" id="Phobius"/>
    </source>
</evidence>
<feature type="transmembrane region" description="Helical" evidence="5">
    <location>
        <begin position="124"/>
        <end position="144"/>
    </location>
</feature>
<dbReference type="GO" id="GO:0016874">
    <property type="term" value="F:ligase activity"/>
    <property type="evidence" value="ECO:0007669"/>
    <property type="project" value="UniProtKB-KW"/>
</dbReference>
<feature type="transmembrane region" description="Helical" evidence="5">
    <location>
        <begin position="7"/>
        <end position="25"/>
    </location>
</feature>
<comment type="caution">
    <text evidence="7">The sequence shown here is derived from an EMBL/GenBank/DDBJ whole genome shotgun (WGS) entry which is preliminary data.</text>
</comment>
<keyword evidence="3 5" id="KW-1133">Transmembrane helix</keyword>